<dbReference type="Pfam" id="PF13472">
    <property type="entry name" value="Lipase_GDSL_2"/>
    <property type="match status" value="1"/>
</dbReference>
<dbReference type="HOGENOM" id="CLU_038449_3_0_11"/>
<dbReference type="PATRIC" id="fig|1246995.3.peg.6558"/>
<keyword evidence="5" id="KW-0378">Hydrolase</keyword>
<dbReference type="CDD" id="cd01823">
    <property type="entry name" value="SEST_like"/>
    <property type="match status" value="1"/>
</dbReference>
<dbReference type="eggNOG" id="COG2755">
    <property type="taxonomic scope" value="Bacteria"/>
</dbReference>
<evidence type="ECO:0000256" key="2">
    <source>
        <dbReference type="PIRSR" id="PIRSR637460-2"/>
    </source>
</evidence>
<evidence type="ECO:0000259" key="4">
    <source>
        <dbReference type="Pfam" id="PF13472"/>
    </source>
</evidence>
<evidence type="ECO:0000256" key="3">
    <source>
        <dbReference type="SAM" id="SignalP"/>
    </source>
</evidence>
<dbReference type="InterPro" id="IPR036514">
    <property type="entry name" value="SGNH_hydro_sf"/>
</dbReference>
<dbReference type="InterPro" id="IPR013830">
    <property type="entry name" value="SGNH_hydro"/>
</dbReference>
<feature type="disulfide bond" evidence="2">
    <location>
        <begin position="181"/>
        <end position="229"/>
    </location>
</feature>
<keyword evidence="2" id="KW-1015">Disulfide bond</keyword>
<evidence type="ECO:0000313" key="5">
    <source>
        <dbReference type="EMBL" id="AGZ44739.1"/>
    </source>
</evidence>
<feature type="active site" description="Nucleophile" evidence="1">
    <location>
        <position position="42"/>
    </location>
</feature>
<dbReference type="GO" id="GO:0004806">
    <property type="term" value="F:triacylglycerol lipase activity"/>
    <property type="evidence" value="ECO:0007669"/>
    <property type="project" value="TreeGrafter"/>
</dbReference>
<dbReference type="RefSeq" id="WP_023561073.1">
    <property type="nucleotide sequence ID" value="NC_022657.1"/>
</dbReference>
<feature type="domain" description="SGNH hydrolase-type esterase" evidence="4">
    <location>
        <begin position="38"/>
        <end position="255"/>
    </location>
</feature>
<proteinExistence type="predicted"/>
<dbReference type="STRING" id="1246995.AFR_32405"/>
<dbReference type="InterPro" id="IPR037460">
    <property type="entry name" value="SEST-like"/>
</dbReference>
<dbReference type="KEGG" id="afs:AFR_32405"/>
<accession>U5W6G3</accession>
<feature type="active site" evidence="1">
    <location>
        <position position="248"/>
    </location>
</feature>
<feature type="disulfide bond" evidence="2">
    <location>
        <begin position="56"/>
        <end position="81"/>
    </location>
</feature>
<dbReference type="GO" id="GO:0019433">
    <property type="term" value="P:triglyceride catabolic process"/>
    <property type="evidence" value="ECO:0007669"/>
    <property type="project" value="TreeGrafter"/>
</dbReference>
<keyword evidence="6" id="KW-1185">Reference proteome</keyword>
<dbReference type="PANTHER" id="PTHR37981">
    <property type="entry name" value="LIPASE 2"/>
    <property type="match status" value="1"/>
</dbReference>
<organism evidence="5 6">
    <name type="scientific">Actinoplanes friuliensis DSM 7358</name>
    <dbReference type="NCBI Taxonomy" id="1246995"/>
    <lineage>
        <taxon>Bacteria</taxon>
        <taxon>Bacillati</taxon>
        <taxon>Actinomycetota</taxon>
        <taxon>Actinomycetes</taxon>
        <taxon>Micromonosporales</taxon>
        <taxon>Micromonosporaceae</taxon>
        <taxon>Actinoplanes</taxon>
    </lineage>
</organism>
<dbReference type="Gene3D" id="3.40.50.1110">
    <property type="entry name" value="SGNH hydrolase"/>
    <property type="match status" value="1"/>
</dbReference>
<feature type="signal peptide" evidence="3">
    <location>
        <begin position="1"/>
        <end position="28"/>
    </location>
</feature>
<dbReference type="SUPFAM" id="SSF52266">
    <property type="entry name" value="SGNH hydrolase"/>
    <property type="match status" value="1"/>
</dbReference>
<sequence>MSRRTTVLACLVTSTLLTLVAATPAAAAAPRSEWDYVALGDSYSSGVGTSGQTGLCLRSANGYPGLWDKANDPKTFRSVACSGATTSSLRSSQLSALGTGTDLVTLTIGGNDVGFASTVITCTLVSDSACAAKVEEARDILENELPAKLDATYADIKRKAPNAKVVVLGYPILFDEKNAYCGVGGMSIPKRKAINAGNAELNDLLAARSQAAGLIWSDVEDEFAGHGICASSPWLNNLTVVPPQNSFHPNSSGYKNGYLPALSGSLD</sequence>
<evidence type="ECO:0000256" key="1">
    <source>
        <dbReference type="PIRSR" id="PIRSR637460-1"/>
    </source>
</evidence>
<feature type="disulfide bond" evidence="2">
    <location>
        <begin position="122"/>
        <end position="130"/>
    </location>
</feature>
<protein>
    <submittedName>
        <fullName evidence="5">Putative GDSL-like lipase/acylhydrolase</fullName>
    </submittedName>
</protein>
<dbReference type="AlphaFoldDB" id="U5W6G3"/>
<dbReference type="Proteomes" id="UP000017746">
    <property type="component" value="Chromosome"/>
</dbReference>
<reference evidence="5 6" key="1">
    <citation type="journal article" date="2014" name="J. Biotechnol.">
        <title>Complete genome sequence of the actinobacterium Actinoplanes friuliensis HAG 010964, producer of the lipopeptide antibiotic friulimycin.</title>
        <authorList>
            <person name="Ruckert C."/>
            <person name="Szczepanowski R."/>
            <person name="Albersmeier A."/>
            <person name="Goesmann A."/>
            <person name="Fischer N."/>
            <person name="Steinkamper A."/>
            <person name="Puhler A."/>
            <person name="Biener R."/>
            <person name="Schwartz D."/>
            <person name="Kalinowski J."/>
        </authorList>
    </citation>
    <scope>NUCLEOTIDE SEQUENCE [LARGE SCALE GENOMIC DNA]</scope>
    <source>
        <strain evidence="5 6">DSM 7358</strain>
    </source>
</reference>
<evidence type="ECO:0000313" key="6">
    <source>
        <dbReference type="Proteomes" id="UP000017746"/>
    </source>
</evidence>
<dbReference type="EMBL" id="CP006272">
    <property type="protein sequence ID" value="AGZ44739.1"/>
    <property type="molecule type" value="Genomic_DNA"/>
</dbReference>
<keyword evidence="3" id="KW-0732">Signal</keyword>
<feature type="chain" id="PRO_5038588537" evidence="3">
    <location>
        <begin position="29"/>
        <end position="267"/>
    </location>
</feature>
<name>U5W6G3_9ACTN</name>
<gene>
    <name evidence="5" type="ORF">AFR_32405</name>
</gene>
<dbReference type="PANTHER" id="PTHR37981:SF1">
    <property type="entry name" value="SGNH HYDROLASE-TYPE ESTERASE DOMAIN-CONTAINING PROTEIN"/>
    <property type="match status" value="1"/>
</dbReference>
<dbReference type="OrthoDB" id="5503950at2"/>